<evidence type="ECO:0000313" key="2">
    <source>
        <dbReference type="EMBL" id="ADI87726.1"/>
    </source>
</evidence>
<dbReference type="AlphaFoldDB" id="D9MP37"/>
<protein>
    <recommendedName>
        <fullName evidence="3">Prepilin-type N-terminal cleavage/methylation domain-containing protein</fullName>
    </recommendedName>
</protein>
<dbReference type="Pfam" id="PF07963">
    <property type="entry name" value="N_methyl"/>
    <property type="match status" value="1"/>
</dbReference>
<feature type="transmembrane region" description="Helical" evidence="1">
    <location>
        <begin position="35"/>
        <end position="56"/>
    </location>
</feature>
<gene>
    <name evidence="2" type="ORF">LW3_0230</name>
</gene>
<dbReference type="EMBL" id="HM454281">
    <property type="protein sequence ID" value="ADI87726.1"/>
    <property type="molecule type" value="Genomic_DNA"/>
</dbReference>
<reference evidence="2" key="1">
    <citation type="journal article" date="2011" name="Appl. Environ. Microbiol.">
        <title>Metagenomic analysis reveals unexpected subgenomic diversity of magnetotactic bacteria within the phylum Nitrospirae.</title>
        <authorList>
            <person name="Lin W."/>
            <person name="Jogler C."/>
            <person name="Schuler D."/>
            <person name="Pan Y."/>
        </authorList>
    </citation>
    <scope>NUCLEOTIDE SEQUENCE</scope>
</reference>
<dbReference type="InterPro" id="IPR012902">
    <property type="entry name" value="N_methyl_site"/>
</dbReference>
<keyword evidence="1" id="KW-0812">Transmembrane</keyword>
<sequence length="149" mass="16315">MCPYQGSKWGNGAIMHVDFVKDVIKNHKGFSMAEAMISMVILLVVLLGLMQAVILAGSVSVKNELRDEAVKIAFAELEATRNKDFASITPCLTCTSTNTVTKQFQKMNMNYGIAKTITNYTDSSVVALTLTWSFKGENMSYAVSTVVTK</sequence>
<evidence type="ECO:0008006" key="3">
    <source>
        <dbReference type="Google" id="ProtNLM"/>
    </source>
</evidence>
<accession>D9MP37</accession>
<evidence type="ECO:0000256" key="1">
    <source>
        <dbReference type="SAM" id="Phobius"/>
    </source>
</evidence>
<name>D9MP37_9BACT</name>
<proteinExistence type="predicted"/>
<keyword evidence="1" id="KW-1133">Transmembrane helix</keyword>
<organism evidence="2">
    <name type="scientific">uncultured Nitrospirae bacterium MY3-5B</name>
    <dbReference type="NCBI Taxonomy" id="798578"/>
    <lineage>
        <taxon>Bacteria</taxon>
        <taxon>Pseudomonadati</taxon>
        <taxon>Nitrospirota</taxon>
        <taxon>environmental samples</taxon>
    </lineage>
</organism>
<keyword evidence="1" id="KW-0472">Membrane</keyword>